<proteinExistence type="predicted"/>
<evidence type="ECO:0000313" key="2">
    <source>
        <dbReference type="Proteomes" id="UP001501578"/>
    </source>
</evidence>
<organism evidence="1 2">
    <name type="scientific">Nonomuraea longicatena</name>
    <dbReference type="NCBI Taxonomy" id="83682"/>
    <lineage>
        <taxon>Bacteria</taxon>
        <taxon>Bacillati</taxon>
        <taxon>Actinomycetota</taxon>
        <taxon>Actinomycetes</taxon>
        <taxon>Streptosporangiales</taxon>
        <taxon>Streptosporangiaceae</taxon>
        <taxon>Nonomuraea</taxon>
    </lineage>
</organism>
<comment type="caution">
    <text evidence="1">The sequence shown here is derived from an EMBL/GenBank/DDBJ whole genome shotgun (WGS) entry which is preliminary data.</text>
</comment>
<name>A0ABN1PJF8_9ACTN</name>
<sequence length="71" mass="7698">MGGRIFGSSVRVTSAVTMAPCSARWATGPEVTAWTLMATVAEVAATQVSTARRVFRHSRVYPEAVGWIRML</sequence>
<protein>
    <recommendedName>
        <fullName evidence="3">Secreted protein</fullName>
    </recommendedName>
</protein>
<gene>
    <name evidence="1" type="ORF">GCM10009560_32690</name>
</gene>
<accession>A0ABN1PJF8</accession>
<evidence type="ECO:0000313" key="1">
    <source>
        <dbReference type="EMBL" id="GAA0929100.1"/>
    </source>
</evidence>
<dbReference type="Proteomes" id="UP001501578">
    <property type="component" value="Unassembled WGS sequence"/>
</dbReference>
<reference evidence="1 2" key="1">
    <citation type="journal article" date="2019" name="Int. J. Syst. Evol. Microbiol.">
        <title>The Global Catalogue of Microorganisms (GCM) 10K type strain sequencing project: providing services to taxonomists for standard genome sequencing and annotation.</title>
        <authorList>
            <consortium name="The Broad Institute Genomics Platform"/>
            <consortium name="The Broad Institute Genome Sequencing Center for Infectious Disease"/>
            <person name="Wu L."/>
            <person name="Ma J."/>
        </authorList>
    </citation>
    <scope>NUCLEOTIDE SEQUENCE [LARGE SCALE GENOMIC DNA]</scope>
    <source>
        <strain evidence="1 2">JCM 11136</strain>
    </source>
</reference>
<dbReference type="EMBL" id="BAAAHQ010000015">
    <property type="protein sequence ID" value="GAA0929100.1"/>
    <property type="molecule type" value="Genomic_DNA"/>
</dbReference>
<keyword evidence="2" id="KW-1185">Reference proteome</keyword>
<evidence type="ECO:0008006" key="3">
    <source>
        <dbReference type="Google" id="ProtNLM"/>
    </source>
</evidence>